<evidence type="ECO:0000256" key="1">
    <source>
        <dbReference type="ARBA" id="ARBA00022723"/>
    </source>
</evidence>
<keyword evidence="1" id="KW-0479">Metal-binding</keyword>
<dbReference type="InterPro" id="IPR008922">
    <property type="entry name" value="Di-copper_centre_dom_sf"/>
</dbReference>
<dbReference type="GO" id="GO:0016491">
    <property type="term" value="F:oxidoreductase activity"/>
    <property type="evidence" value="ECO:0007669"/>
    <property type="project" value="UniProtKB-KW"/>
</dbReference>
<feature type="chain" id="PRO_5025659730" description="Tyrosinase copper-binding domain-containing protein" evidence="3">
    <location>
        <begin position="20"/>
        <end position="389"/>
    </location>
</feature>
<evidence type="ECO:0000313" key="7">
    <source>
        <dbReference type="Proteomes" id="UP000799438"/>
    </source>
</evidence>
<keyword evidence="2" id="KW-0560">Oxidoreductase</keyword>
<feature type="domain" description="Tyrosinase copper-binding" evidence="4">
    <location>
        <begin position="118"/>
        <end position="135"/>
    </location>
</feature>
<accession>A0A6A6B4Z2</accession>
<sequence length="389" mass="42641">MRSFGIAAVAAALFDASNAAAIKTSLTLETDLLAASSYANLGAYVLTNGPFSKDCSLENAAVRKEWSNLSTAEKKDYIRAVQCISTKPGLTSKKIAPGVRSRYDDFVATHINQTLSIHGTGNFLAWHRYFTWAYEQALRDECGYQGYQPYWNWGKYAQDPINSPLFDGSDTSIGGNGVYEKHEPIYVPMAATPYVTVPPANGGGCVKEGPFANFTVRLGPVSPAWTGLSTNPQTDGLGYNPRCLRRDINSYPSSGWTKDNDTASLINDYDDLYWFQTRMQGDFPNGFLGVHTGGHMTLNGDPGGDLFTSPGDPAFYLHHAQIDRVWWMWQNQNPGERTYKVSSTITSQNLPPSRNATLDDLIDLGVNKGAITIKDALSTVAGPFCYIYA</sequence>
<name>A0A6A6B4Z2_9PEZI</name>
<dbReference type="RefSeq" id="XP_033394058.1">
    <property type="nucleotide sequence ID" value="XM_033544384.1"/>
</dbReference>
<protein>
    <recommendedName>
        <fullName evidence="4 5">Tyrosinase copper-binding domain-containing protein</fullName>
    </recommendedName>
</protein>
<dbReference type="AlphaFoldDB" id="A0A6A6B4Z2"/>
<dbReference type="PRINTS" id="PR00092">
    <property type="entry name" value="TYROSINASE"/>
</dbReference>
<proteinExistence type="predicted"/>
<keyword evidence="3" id="KW-0732">Signal</keyword>
<dbReference type="InterPro" id="IPR050316">
    <property type="entry name" value="Tyrosinase/Hemocyanin"/>
</dbReference>
<dbReference type="GO" id="GO:0046872">
    <property type="term" value="F:metal ion binding"/>
    <property type="evidence" value="ECO:0007669"/>
    <property type="project" value="UniProtKB-KW"/>
</dbReference>
<dbReference type="Gene3D" id="1.10.1280.10">
    <property type="entry name" value="Di-copper center containing domain from catechol oxidase"/>
    <property type="match status" value="1"/>
</dbReference>
<evidence type="ECO:0000256" key="2">
    <source>
        <dbReference type="ARBA" id="ARBA00023002"/>
    </source>
</evidence>
<dbReference type="PROSITE" id="PS00498">
    <property type="entry name" value="TYROSINASE_2"/>
    <property type="match status" value="1"/>
</dbReference>
<dbReference type="OrthoDB" id="6132182at2759"/>
<evidence type="ECO:0000313" key="6">
    <source>
        <dbReference type="EMBL" id="KAF2138345.1"/>
    </source>
</evidence>
<dbReference type="InterPro" id="IPR002227">
    <property type="entry name" value="Tyrosinase_Cu-bd"/>
</dbReference>
<dbReference type="PROSITE" id="PS00497">
    <property type="entry name" value="TYROSINASE_1"/>
    <property type="match status" value="1"/>
</dbReference>
<dbReference type="GeneID" id="54301880"/>
<feature type="signal peptide" evidence="3">
    <location>
        <begin position="1"/>
        <end position="19"/>
    </location>
</feature>
<dbReference type="SUPFAM" id="SSF48056">
    <property type="entry name" value="Di-copper centre-containing domain"/>
    <property type="match status" value="1"/>
</dbReference>
<dbReference type="PANTHER" id="PTHR11474:SF125">
    <property type="entry name" value="N-ACETYL-6-HYDROXYTRYPTOPHAN OXIDASE IVOB-RELATED"/>
    <property type="match status" value="1"/>
</dbReference>
<evidence type="ECO:0000259" key="4">
    <source>
        <dbReference type="PROSITE" id="PS00497"/>
    </source>
</evidence>
<keyword evidence="7" id="KW-1185">Reference proteome</keyword>
<feature type="domain" description="Tyrosinase copper-binding" evidence="5">
    <location>
        <begin position="312"/>
        <end position="323"/>
    </location>
</feature>
<evidence type="ECO:0000256" key="3">
    <source>
        <dbReference type="SAM" id="SignalP"/>
    </source>
</evidence>
<dbReference type="Proteomes" id="UP000799438">
    <property type="component" value="Unassembled WGS sequence"/>
</dbReference>
<dbReference type="PANTHER" id="PTHR11474">
    <property type="entry name" value="TYROSINASE FAMILY MEMBER"/>
    <property type="match status" value="1"/>
</dbReference>
<gene>
    <name evidence="6" type="ORF">K452DRAFT_321298</name>
</gene>
<reference evidence="6" key="1">
    <citation type="journal article" date="2020" name="Stud. Mycol.">
        <title>101 Dothideomycetes genomes: a test case for predicting lifestyles and emergence of pathogens.</title>
        <authorList>
            <person name="Haridas S."/>
            <person name="Albert R."/>
            <person name="Binder M."/>
            <person name="Bloem J."/>
            <person name="Labutti K."/>
            <person name="Salamov A."/>
            <person name="Andreopoulos B."/>
            <person name="Baker S."/>
            <person name="Barry K."/>
            <person name="Bills G."/>
            <person name="Bluhm B."/>
            <person name="Cannon C."/>
            <person name="Castanera R."/>
            <person name="Culley D."/>
            <person name="Daum C."/>
            <person name="Ezra D."/>
            <person name="Gonzalez J."/>
            <person name="Henrissat B."/>
            <person name="Kuo A."/>
            <person name="Liang C."/>
            <person name="Lipzen A."/>
            <person name="Lutzoni F."/>
            <person name="Magnuson J."/>
            <person name="Mondo S."/>
            <person name="Nolan M."/>
            <person name="Ohm R."/>
            <person name="Pangilinan J."/>
            <person name="Park H.-J."/>
            <person name="Ramirez L."/>
            <person name="Alfaro M."/>
            <person name="Sun H."/>
            <person name="Tritt A."/>
            <person name="Yoshinaga Y."/>
            <person name="Zwiers L.-H."/>
            <person name="Turgeon B."/>
            <person name="Goodwin S."/>
            <person name="Spatafora J."/>
            <person name="Crous P."/>
            <person name="Grigoriev I."/>
        </authorList>
    </citation>
    <scope>NUCLEOTIDE SEQUENCE</scope>
    <source>
        <strain evidence="6">CBS 121167</strain>
    </source>
</reference>
<dbReference type="EMBL" id="ML995497">
    <property type="protein sequence ID" value="KAF2138345.1"/>
    <property type="molecule type" value="Genomic_DNA"/>
</dbReference>
<dbReference type="Pfam" id="PF00264">
    <property type="entry name" value="Tyrosinase"/>
    <property type="match status" value="1"/>
</dbReference>
<organism evidence="6 7">
    <name type="scientific">Aplosporella prunicola CBS 121167</name>
    <dbReference type="NCBI Taxonomy" id="1176127"/>
    <lineage>
        <taxon>Eukaryota</taxon>
        <taxon>Fungi</taxon>
        <taxon>Dikarya</taxon>
        <taxon>Ascomycota</taxon>
        <taxon>Pezizomycotina</taxon>
        <taxon>Dothideomycetes</taxon>
        <taxon>Dothideomycetes incertae sedis</taxon>
        <taxon>Botryosphaeriales</taxon>
        <taxon>Aplosporellaceae</taxon>
        <taxon>Aplosporella</taxon>
    </lineage>
</organism>
<evidence type="ECO:0000259" key="5">
    <source>
        <dbReference type="PROSITE" id="PS00498"/>
    </source>
</evidence>